<reference evidence="1 2" key="1">
    <citation type="submission" date="2013-10" db="EMBL/GenBank/DDBJ databases">
        <title>Salinisphaera orenii MK-B5 Genome Sequencing.</title>
        <authorList>
            <person name="Lai Q."/>
            <person name="Li C."/>
            <person name="Shao Z."/>
        </authorList>
    </citation>
    <scope>NUCLEOTIDE SEQUENCE [LARGE SCALE GENOMIC DNA]</scope>
    <source>
        <strain evidence="1 2">MK-B5</strain>
    </source>
</reference>
<organism evidence="1 2">
    <name type="scientific">Salinisphaera orenii MK-B5</name>
    <dbReference type="NCBI Taxonomy" id="856730"/>
    <lineage>
        <taxon>Bacteria</taxon>
        <taxon>Pseudomonadati</taxon>
        <taxon>Pseudomonadota</taxon>
        <taxon>Gammaproteobacteria</taxon>
        <taxon>Salinisphaerales</taxon>
        <taxon>Salinisphaeraceae</taxon>
        <taxon>Salinisphaera</taxon>
    </lineage>
</organism>
<sequence length="57" mass="6209">MMACRRGRAASTPEAAAIGVSGLSGWHHVCFDDRSDGILDPYRRIVALARDHATITR</sequence>
<dbReference type="AlphaFoldDB" id="A0A423PVX7"/>
<accession>A0A423PVX7</accession>
<comment type="caution">
    <text evidence="1">The sequence shown here is derived from an EMBL/GenBank/DDBJ whole genome shotgun (WGS) entry which is preliminary data.</text>
</comment>
<proteinExistence type="predicted"/>
<protein>
    <submittedName>
        <fullName evidence="1">Uncharacterized protein</fullName>
    </submittedName>
</protein>
<evidence type="ECO:0000313" key="2">
    <source>
        <dbReference type="Proteomes" id="UP000283993"/>
    </source>
</evidence>
<name>A0A423PVX7_9GAMM</name>
<keyword evidence="2" id="KW-1185">Reference proteome</keyword>
<evidence type="ECO:0000313" key="1">
    <source>
        <dbReference type="EMBL" id="ROO29768.1"/>
    </source>
</evidence>
<dbReference type="Proteomes" id="UP000283993">
    <property type="component" value="Unassembled WGS sequence"/>
</dbReference>
<gene>
    <name evidence="1" type="ORF">SAOR_03025</name>
</gene>
<dbReference type="EMBL" id="AYKH01000003">
    <property type="protein sequence ID" value="ROO29768.1"/>
    <property type="molecule type" value="Genomic_DNA"/>
</dbReference>